<feature type="transmembrane region" description="Helical" evidence="1">
    <location>
        <begin position="55"/>
        <end position="72"/>
    </location>
</feature>
<name>A0ABW1ES18_9ACTN</name>
<protein>
    <recommendedName>
        <fullName evidence="4">DUF4267 domain-containing protein</fullName>
    </recommendedName>
</protein>
<keyword evidence="3" id="KW-1185">Reference proteome</keyword>
<sequence>MLRRSTLATTRGMRALAIANAAGAALSMASAVVGLLSPELALPGAAEHAGPLTELYVQAYVVRALPLGAALLRQLLVSRTGRGLVPLLLVAGAVQAGDAAIGLVAHNPGMTAGGAVLAVLHLGLAARLARTADHPTAGRTADPASA</sequence>
<proteinExistence type="predicted"/>
<gene>
    <name evidence="2" type="ORF">ACFP0N_02025</name>
</gene>
<feature type="transmembrane region" description="Helical" evidence="1">
    <location>
        <begin position="111"/>
        <end position="129"/>
    </location>
</feature>
<reference evidence="3" key="1">
    <citation type="journal article" date="2019" name="Int. J. Syst. Evol. Microbiol.">
        <title>The Global Catalogue of Microorganisms (GCM) 10K type strain sequencing project: providing services to taxonomists for standard genome sequencing and annotation.</title>
        <authorList>
            <consortium name="The Broad Institute Genomics Platform"/>
            <consortium name="The Broad Institute Genome Sequencing Center for Infectious Disease"/>
            <person name="Wu L."/>
            <person name="Ma J."/>
        </authorList>
    </citation>
    <scope>NUCLEOTIDE SEQUENCE [LARGE SCALE GENOMIC DNA]</scope>
    <source>
        <strain evidence="3">CGMCC 4.1469</strain>
    </source>
</reference>
<evidence type="ECO:0000313" key="3">
    <source>
        <dbReference type="Proteomes" id="UP001596067"/>
    </source>
</evidence>
<organism evidence="2 3">
    <name type="scientific">Kitasatospora aburaviensis</name>
    <dbReference type="NCBI Taxonomy" id="67265"/>
    <lineage>
        <taxon>Bacteria</taxon>
        <taxon>Bacillati</taxon>
        <taxon>Actinomycetota</taxon>
        <taxon>Actinomycetes</taxon>
        <taxon>Kitasatosporales</taxon>
        <taxon>Streptomycetaceae</taxon>
        <taxon>Kitasatospora</taxon>
    </lineage>
</organism>
<dbReference type="Proteomes" id="UP001596067">
    <property type="component" value="Unassembled WGS sequence"/>
</dbReference>
<dbReference type="EMBL" id="JBHSOD010000001">
    <property type="protein sequence ID" value="MFC5883759.1"/>
    <property type="molecule type" value="Genomic_DNA"/>
</dbReference>
<evidence type="ECO:0000256" key="1">
    <source>
        <dbReference type="SAM" id="Phobius"/>
    </source>
</evidence>
<comment type="caution">
    <text evidence="2">The sequence shown here is derived from an EMBL/GenBank/DDBJ whole genome shotgun (WGS) entry which is preliminary data.</text>
</comment>
<evidence type="ECO:0008006" key="4">
    <source>
        <dbReference type="Google" id="ProtNLM"/>
    </source>
</evidence>
<keyword evidence="1" id="KW-1133">Transmembrane helix</keyword>
<dbReference type="RefSeq" id="WP_313766546.1">
    <property type="nucleotide sequence ID" value="NZ_BAAAVH010000072.1"/>
</dbReference>
<evidence type="ECO:0000313" key="2">
    <source>
        <dbReference type="EMBL" id="MFC5883759.1"/>
    </source>
</evidence>
<keyword evidence="1" id="KW-0812">Transmembrane</keyword>
<feature type="transmembrane region" description="Helical" evidence="1">
    <location>
        <begin position="84"/>
        <end position="105"/>
    </location>
</feature>
<accession>A0ABW1ES18</accession>
<keyword evidence="1" id="KW-0472">Membrane</keyword>